<keyword evidence="7 10" id="KW-0472">Membrane</keyword>
<dbReference type="OrthoDB" id="6500128at2759"/>
<comment type="caution">
    <text evidence="13">The sequence shown here is derived from an EMBL/GenBank/DDBJ whole genome shotgun (WGS) entry which is preliminary data.</text>
</comment>
<dbReference type="Proteomes" id="UP000572817">
    <property type="component" value="Unassembled WGS sequence"/>
</dbReference>
<feature type="transmembrane region" description="Helical" evidence="10">
    <location>
        <begin position="223"/>
        <end position="241"/>
    </location>
</feature>
<dbReference type="InterPro" id="IPR003593">
    <property type="entry name" value="AAA+_ATPase"/>
</dbReference>
<dbReference type="FunFam" id="3.40.50.300:FF:000287">
    <property type="entry name" value="Multidrug ABC transporter ATP-binding protein"/>
    <property type="match status" value="1"/>
</dbReference>
<dbReference type="Gene3D" id="3.40.50.300">
    <property type="entry name" value="P-loop containing nucleotide triphosphate hydrolases"/>
    <property type="match status" value="1"/>
</dbReference>
<evidence type="ECO:0000256" key="6">
    <source>
        <dbReference type="ARBA" id="ARBA00022989"/>
    </source>
</evidence>
<keyword evidence="4" id="KW-0547">Nucleotide-binding</keyword>
<comment type="subcellular location">
    <subcellularLocation>
        <location evidence="1">Membrane</location>
        <topology evidence="1">Multi-pass membrane protein</topology>
    </subcellularLocation>
</comment>
<feature type="transmembrane region" description="Helical" evidence="10">
    <location>
        <begin position="315"/>
        <end position="332"/>
    </location>
</feature>
<accession>A0A8H4IV00</accession>
<dbReference type="PROSITE" id="PS00211">
    <property type="entry name" value="ABC_TRANSPORTER_1"/>
    <property type="match status" value="1"/>
</dbReference>
<dbReference type="InterPro" id="IPR027417">
    <property type="entry name" value="P-loop_NTPase"/>
</dbReference>
<evidence type="ECO:0000259" key="12">
    <source>
        <dbReference type="PROSITE" id="PS50929"/>
    </source>
</evidence>
<dbReference type="SUPFAM" id="SSF90123">
    <property type="entry name" value="ABC transporter transmembrane region"/>
    <property type="match status" value="1"/>
</dbReference>
<feature type="transmembrane region" description="Helical" evidence="10">
    <location>
        <begin position="194"/>
        <end position="217"/>
    </location>
</feature>
<proteinExistence type="inferred from homology"/>
<evidence type="ECO:0000259" key="11">
    <source>
        <dbReference type="PROSITE" id="PS50893"/>
    </source>
</evidence>
<dbReference type="SUPFAM" id="SSF52540">
    <property type="entry name" value="P-loop containing nucleoside triphosphate hydrolases"/>
    <property type="match status" value="1"/>
</dbReference>
<feature type="compositionally biased region" description="Polar residues" evidence="9">
    <location>
        <begin position="1"/>
        <end position="24"/>
    </location>
</feature>
<evidence type="ECO:0000256" key="4">
    <source>
        <dbReference type="ARBA" id="ARBA00022741"/>
    </source>
</evidence>
<evidence type="ECO:0000256" key="8">
    <source>
        <dbReference type="ARBA" id="ARBA00024363"/>
    </source>
</evidence>
<keyword evidence="6 10" id="KW-1133">Transmembrane helix</keyword>
<gene>
    <name evidence="13" type="ORF">GTA08_BOTSDO05162</name>
</gene>
<keyword evidence="2" id="KW-0813">Transport</keyword>
<dbReference type="EMBL" id="WWBZ02000033">
    <property type="protein sequence ID" value="KAF4306788.1"/>
    <property type="molecule type" value="Genomic_DNA"/>
</dbReference>
<evidence type="ECO:0000256" key="10">
    <source>
        <dbReference type="SAM" id="Phobius"/>
    </source>
</evidence>
<protein>
    <submittedName>
        <fullName evidence="13">ABC transporter protein</fullName>
    </submittedName>
</protein>
<dbReference type="PANTHER" id="PTHR24221">
    <property type="entry name" value="ATP-BINDING CASSETTE SUB-FAMILY B"/>
    <property type="match status" value="1"/>
</dbReference>
<feature type="transmembrane region" description="Helical" evidence="10">
    <location>
        <begin position="56"/>
        <end position="72"/>
    </location>
</feature>
<reference evidence="13" key="1">
    <citation type="submission" date="2020-04" db="EMBL/GenBank/DDBJ databases">
        <title>Genome Assembly and Annotation of Botryosphaeria dothidea sdau 11-99, a Latent Pathogen of Apple Fruit Ring Rot in China.</title>
        <authorList>
            <person name="Yu C."/>
            <person name="Diao Y."/>
            <person name="Lu Q."/>
            <person name="Zhao J."/>
            <person name="Cui S."/>
            <person name="Peng C."/>
            <person name="He B."/>
            <person name="Liu H."/>
        </authorList>
    </citation>
    <scope>NUCLEOTIDE SEQUENCE [LARGE SCALE GENOMIC DNA]</scope>
    <source>
        <strain evidence="13">Sdau11-99</strain>
    </source>
</reference>
<dbReference type="SMART" id="SM00382">
    <property type="entry name" value="AAA"/>
    <property type="match status" value="1"/>
</dbReference>
<dbReference type="Gene3D" id="1.20.1560.10">
    <property type="entry name" value="ABC transporter type 1, transmembrane domain"/>
    <property type="match status" value="1"/>
</dbReference>
<evidence type="ECO:0000313" key="13">
    <source>
        <dbReference type="EMBL" id="KAF4306788.1"/>
    </source>
</evidence>
<dbReference type="PROSITE" id="PS50893">
    <property type="entry name" value="ABC_TRANSPORTER_2"/>
    <property type="match status" value="1"/>
</dbReference>
<comment type="similarity">
    <text evidence="8">Belongs to the ABC transporter superfamily. ABCB family. Heavy Metal importer (TC 3.A.1.210) subfamily.</text>
</comment>
<dbReference type="GO" id="GO:0140359">
    <property type="term" value="F:ABC-type transporter activity"/>
    <property type="evidence" value="ECO:0007669"/>
    <property type="project" value="InterPro"/>
</dbReference>
<evidence type="ECO:0000256" key="1">
    <source>
        <dbReference type="ARBA" id="ARBA00004141"/>
    </source>
</evidence>
<evidence type="ECO:0000256" key="2">
    <source>
        <dbReference type="ARBA" id="ARBA00022448"/>
    </source>
</evidence>
<dbReference type="Pfam" id="PF00664">
    <property type="entry name" value="ABC_membrane"/>
    <property type="match status" value="1"/>
</dbReference>
<evidence type="ECO:0000256" key="3">
    <source>
        <dbReference type="ARBA" id="ARBA00022692"/>
    </source>
</evidence>
<evidence type="ECO:0000256" key="7">
    <source>
        <dbReference type="ARBA" id="ARBA00023136"/>
    </source>
</evidence>
<dbReference type="InterPro" id="IPR039421">
    <property type="entry name" value="Type_1_exporter"/>
</dbReference>
<dbReference type="PANTHER" id="PTHR24221:SF503">
    <property type="entry name" value="MITOCHONDRIAL POTASSIUM CHANNEL ATP-BINDING SUBUNIT"/>
    <property type="match status" value="1"/>
</dbReference>
<keyword evidence="14" id="KW-1185">Reference proteome</keyword>
<feature type="transmembrane region" description="Helical" evidence="10">
    <location>
        <begin position="78"/>
        <end position="99"/>
    </location>
</feature>
<dbReference type="InterPro" id="IPR011527">
    <property type="entry name" value="ABC1_TM_dom"/>
</dbReference>
<dbReference type="InterPro" id="IPR017871">
    <property type="entry name" value="ABC_transporter-like_CS"/>
</dbReference>
<keyword evidence="3 10" id="KW-0812">Transmembrane</keyword>
<keyword evidence="5" id="KW-0067">ATP-binding</keyword>
<dbReference type="PROSITE" id="PS50929">
    <property type="entry name" value="ABC_TM1F"/>
    <property type="match status" value="1"/>
</dbReference>
<evidence type="ECO:0000256" key="5">
    <source>
        <dbReference type="ARBA" id="ARBA00022840"/>
    </source>
</evidence>
<feature type="domain" description="ABC transporter" evidence="11">
    <location>
        <begin position="402"/>
        <end position="636"/>
    </location>
</feature>
<dbReference type="GO" id="GO:0016887">
    <property type="term" value="F:ATP hydrolysis activity"/>
    <property type="evidence" value="ECO:0007669"/>
    <property type="project" value="InterPro"/>
</dbReference>
<name>A0A8H4IV00_9PEZI</name>
<dbReference type="GO" id="GO:0016020">
    <property type="term" value="C:membrane"/>
    <property type="evidence" value="ECO:0007669"/>
    <property type="project" value="UniProtKB-SubCell"/>
</dbReference>
<dbReference type="Pfam" id="PF00005">
    <property type="entry name" value="ABC_tran"/>
    <property type="match status" value="1"/>
</dbReference>
<organism evidence="13 14">
    <name type="scientific">Botryosphaeria dothidea</name>
    <dbReference type="NCBI Taxonomy" id="55169"/>
    <lineage>
        <taxon>Eukaryota</taxon>
        <taxon>Fungi</taxon>
        <taxon>Dikarya</taxon>
        <taxon>Ascomycota</taxon>
        <taxon>Pezizomycotina</taxon>
        <taxon>Dothideomycetes</taxon>
        <taxon>Dothideomycetes incertae sedis</taxon>
        <taxon>Botryosphaeriales</taxon>
        <taxon>Botryosphaeriaceae</taxon>
        <taxon>Botryosphaeria</taxon>
    </lineage>
</organism>
<sequence>MTSAAEGSASTSDLESQYGSLRSSTKQDDGSEYGSDEEDYDIKELQKMRMEEEGGMWNYLKSFLIFLPYIWPSNDRWMQLWLLAMLFSIGIERVLTLLIPRQLGIITDALVNGAGKGYFPWRELLVWGCLHFINISVGVELLKSMANTRINAYTHKQLASAAFNHVMSLSMNYHTSKSSGELLKAIEQGTEVGSLLETIVFGAGPMLIDLVIAATYLSSVFDGYMALIIITTSLTYIYFAVRGNKFAVNQKREYNEASRKENDVLYDAVSNWQTAAYNNRRKFEQERYLKALERNTSAEIAFWDISCYIDTSQSFVMALGLLSACFLAAYRISQGTAPVGHFVMLLTYWNLIEEPLGHLAWTYRHTASVLISAERLLQLLQTKPTVSDRADAKPLRVSEGRVDFTDVSFAYDPRKPALRDVSLTALPGQTVALVGQTGSGKSTTLKLLFRFYDVTGGSIAIDGQDVRDVTLDSLREAFGVVPQDPSLFNRSIMENLKYARLSASDADVYAACRAAAIHDKIVSFPDGYASKVGERGVRLSGGELQRIAIARVFLKDPRIVLLDEATSAVDSSTEAQIQGAFARLSAGRTTFVIAHRLSTVVNADLIVVVENGEVIEKGSHAELLRRKGKYAQLWSKQISEEAEERLIDCED</sequence>
<evidence type="ECO:0000313" key="14">
    <source>
        <dbReference type="Proteomes" id="UP000572817"/>
    </source>
</evidence>
<evidence type="ECO:0000256" key="9">
    <source>
        <dbReference type="SAM" id="MobiDB-lite"/>
    </source>
</evidence>
<dbReference type="GO" id="GO:0005524">
    <property type="term" value="F:ATP binding"/>
    <property type="evidence" value="ECO:0007669"/>
    <property type="project" value="UniProtKB-KW"/>
</dbReference>
<dbReference type="InterPro" id="IPR003439">
    <property type="entry name" value="ABC_transporter-like_ATP-bd"/>
</dbReference>
<feature type="domain" description="ABC transmembrane type-1" evidence="12">
    <location>
        <begin position="83"/>
        <end position="368"/>
    </location>
</feature>
<feature type="region of interest" description="Disordered" evidence="9">
    <location>
        <begin position="1"/>
        <end position="37"/>
    </location>
</feature>
<dbReference type="InterPro" id="IPR036640">
    <property type="entry name" value="ABC1_TM_sf"/>
</dbReference>
<dbReference type="CDD" id="cd18583">
    <property type="entry name" value="ABC_6TM_HMT1"/>
    <property type="match status" value="1"/>
</dbReference>
<dbReference type="AlphaFoldDB" id="A0A8H4IV00"/>